<sequence length="185" mass="20217">MKYPPGCWRGDTGNHLYRRVRPSVDKPSGSIIDTRNPGDEIRNFIVAFLSLSIEVPNLNVDTRNLSIDTQRLIVEVQSLSAQSLNLSVDTPSLSIEVPNLFVETPNFSVEPPSLSVESPSINDESSILNVEFRDLTVASRSLNSCPCPHSVGLSGFFFAFAFLKRSPNWSATGLRPGVVLAAVLT</sequence>
<evidence type="ECO:0000313" key="2">
    <source>
        <dbReference type="EMBL" id="VFK33008.1"/>
    </source>
</evidence>
<dbReference type="EMBL" id="CAADFP010000189">
    <property type="protein sequence ID" value="VFK33008.1"/>
    <property type="molecule type" value="Genomic_DNA"/>
</dbReference>
<accession>A0A450WNN3</accession>
<dbReference type="EMBL" id="CAADFM010000203">
    <property type="protein sequence ID" value="VFK18646.1"/>
    <property type="molecule type" value="Genomic_DNA"/>
</dbReference>
<protein>
    <submittedName>
        <fullName evidence="1">Uncharacterized protein</fullName>
    </submittedName>
</protein>
<dbReference type="AlphaFoldDB" id="A0A450WNN3"/>
<name>A0A450WNN3_9GAMM</name>
<reference evidence="1" key="1">
    <citation type="submission" date="2019-02" db="EMBL/GenBank/DDBJ databases">
        <authorList>
            <person name="Gruber-Vodicka R. H."/>
            <person name="Seah K. B. B."/>
        </authorList>
    </citation>
    <scope>NUCLEOTIDE SEQUENCE</scope>
    <source>
        <strain evidence="1">BECK_S312</strain>
        <strain evidence="2">BECK_S426</strain>
    </source>
</reference>
<evidence type="ECO:0000313" key="1">
    <source>
        <dbReference type="EMBL" id="VFK18646.1"/>
    </source>
</evidence>
<organism evidence="1">
    <name type="scientific">Candidatus Kentrum sp. LPFa</name>
    <dbReference type="NCBI Taxonomy" id="2126335"/>
    <lineage>
        <taxon>Bacteria</taxon>
        <taxon>Pseudomonadati</taxon>
        <taxon>Pseudomonadota</taxon>
        <taxon>Gammaproteobacteria</taxon>
        <taxon>Candidatus Kentrum</taxon>
    </lineage>
</organism>
<gene>
    <name evidence="1" type="ORF">BECKLPF1236A_GA0070988_102032</name>
    <name evidence="2" type="ORF">BECKLPF1236C_GA0070990_101892</name>
</gene>
<proteinExistence type="predicted"/>